<dbReference type="SUPFAM" id="SSF52540">
    <property type="entry name" value="P-loop containing nucleoside triphosphate hydrolases"/>
    <property type="match status" value="1"/>
</dbReference>
<feature type="region of interest" description="Disordered" evidence="1">
    <location>
        <begin position="46"/>
        <end position="74"/>
    </location>
</feature>
<accession>A0A7S2WFF0</accession>
<dbReference type="EMBL" id="HBHK01013631">
    <property type="protein sequence ID" value="CAD9684791.1"/>
    <property type="molecule type" value="Transcribed_RNA"/>
</dbReference>
<dbReference type="Pfam" id="PF00271">
    <property type="entry name" value="Helicase_C"/>
    <property type="match status" value="1"/>
</dbReference>
<proteinExistence type="predicted"/>
<name>A0A7S2WFF0_9STRA</name>
<dbReference type="InterPro" id="IPR027417">
    <property type="entry name" value="P-loop_NTPase"/>
</dbReference>
<feature type="domain" description="Helicase C-terminal" evidence="2">
    <location>
        <begin position="902"/>
        <end position="999"/>
    </location>
</feature>
<dbReference type="InterPro" id="IPR001650">
    <property type="entry name" value="Helicase_C-like"/>
</dbReference>
<evidence type="ECO:0000256" key="1">
    <source>
        <dbReference type="SAM" id="MobiDB-lite"/>
    </source>
</evidence>
<evidence type="ECO:0000313" key="3">
    <source>
        <dbReference type="EMBL" id="CAD9684791.1"/>
    </source>
</evidence>
<dbReference type="Gene3D" id="3.40.50.300">
    <property type="entry name" value="P-loop containing nucleotide triphosphate hydrolases"/>
    <property type="match status" value="2"/>
</dbReference>
<feature type="region of interest" description="Disordered" evidence="1">
    <location>
        <begin position="223"/>
        <end position="254"/>
    </location>
</feature>
<sequence length="1042" mass="118951">MGAKTTKEQCGDQDDASWQMVEALSPLDVSKADEVLDFDEVEKIIDSAPTRGESDQVPKVSPATQTSEACGDGHRRYLEDGQQKYQEYLRTYEDVREKKSVCLVGLPECIELLKAGKELPKDGKWFYLPPGDKGNHILRESSEALREEEWCPTGDTFKLTAGKWHPVISEEGEWRATHKKALKNMKKSEYIEHGKLHERDLYVLTAELKKKHEEGFQRYCLKEEEEERDPKETREKNNRKKKEGTNTEQPEWVEFSESETYPDCDGRFFFSGTTEHYAINKLTCRLFIFTSEEKDLPCICWLSGASGFFNGFKQTIVKHREKALMEEREQKRTRRHRGPSLGDDDTLGGKKQFRRGDDDNPHGKKQIWTLNCLPYEPEEADVIRAIATESSNIFKGRVEVRYFDSSETLKDICQEILKAIASTNDTIILHIVGKKEGNLIVGNDCVLGYKDFSILEVLQDVVEMIYLSLCSSKEIADMLAEECFPDAAIFYHEEELYCDDVPMITKRLYTALSARSHQNIRWDNFYDFIENDSGVSSTVKPPSMIYSVPKEQTFAAQMHLSAFDSLKREQRKEYEAKISAERMMEQAPRRTRRTVVLDEKQEEIRKIVETNFKESGPNAIIVDDTARSTAIANKIIRMVARDSTGKVVVCVAPTQTILESEAKKIEEETGCNIGRYFGRVSLLDWPTVHSSLDGIVVTYGILNKLLEEKSVDKVFGIMSLLVFYNCAEHREGRYGNIISALHEWQKLRKERLYILGLTVDALLTSGESLDDHDRSMRRLCAGYGFQSSDDRIPATVLPEETTRTDLCVPLKIRVSPLSSSDIEEWRKLVGEVVKEPCKKRLLYCLSEFYREMDKLTTSLLQKQPTAQVFGLALIKELRKLEDPSVEGLPVHAFTTQAIEKLVERLKEVDISSQKGKWIIVFVETKQHVEDLVDYLQLELKSELYNFKGVVGDRKTSLTGEDNVLKQRSHSKINVLVSTSVLQGGGLQAPCSEVIFLGCPQRQDGLENSRQFGAPFCVISHEGTIAKFDRLIKQMEMAKVLRN</sequence>
<feature type="region of interest" description="Disordered" evidence="1">
    <location>
        <begin position="326"/>
        <end position="362"/>
    </location>
</feature>
<feature type="compositionally biased region" description="Basic and acidic residues" evidence="1">
    <location>
        <begin position="223"/>
        <end position="236"/>
    </location>
</feature>
<evidence type="ECO:0000259" key="2">
    <source>
        <dbReference type="Pfam" id="PF00271"/>
    </source>
</evidence>
<gene>
    <name evidence="3" type="ORF">QSP1433_LOCUS8563</name>
</gene>
<dbReference type="AlphaFoldDB" id="A0A7S2WFF0"/>
<organism evidence="3">
    <name type="scientific">Mucochytrium quahogii</name>
    <dbReference type="NCBI Taxonomy" id="96639"/>
    <lineage>
        <taxon>Eukaryota</taxon>
        <taxon>Sar</taxon>
        <taxon>Stramenopiles</taxon>
        <taxon>Bigyra</taxon>
        <taxon>Labyrinthulomycetes</taxon>
        <taxon>Thraustochytrida</taxon>
        <taxon>Thraustochytriidae</taxon>
        <taxon>Mucochytrium</taxon>
    </lineage>
</organism>
<protein>
    <recommendedName>
        <fullName evidence="2">Helicase C-terminal domain-containing protein</fullName>
    </recommendedName>
</protein>
<reference evidence="3" key="1">
    <citation type="submission" date="2021-01" db="EMBL/GenBank/DDBJ databases">
        <authorList>
            <person name="Corre E."/>
            <person name="Pelletier E."/>
            <person name="Niang G."/>
            <person name="Scheremetjew M."/>
            <person name="Finn R."/>
            <person name="Kale V."/>
            <person name="Holt S."/>
            <person name="Cochrane G."/>
            <person name="Meng A."/>
            <person name="Brown T."/>
            <person name="Cohen L."/>
        </authorList>
    </citation>
    <scope>NUCLEOTIDE SEQUENCE</scope>
    <source>
        <strain evidence="3">NY070348D</strain>
    </source>
</reference>